<dbReference type="KEGG" id="gai:IMCC3135_21620"/>
<dbReference type="Proteomes" id="UP000250079">
    <property type="component" value="Chromosome"/>
</dbReference>
<sequence length="301" mass="33623">MNSRIQILAMCALFFSASPFAQASLNILACEPEWQALAEELGGERVKVESATHAMQDPHHVEARPSLIIKARDADMVFCTGAELEIGWLPLLLEKSGNRRVQVGQPGHFLAALQVERIEVPQKVDRSQGDVHADGNPHVYLDPRRLLVIAEAFSARLQAVDAEHAEYYRQRLSIFSSAWTEAVQRWEKRAEPLRGKRAVVYHKNWSYLLDWLQIETVGDLEPKPGIPPTSGHLAELLQTTRAQNANFVLIANYQNKRGARWLADNSDIALLELPFTIGGNDEADDLQSLYDSILTLLLTGG</sequence>
<dbReference type="GO" id="GO:0030001">
    <property type="term" value="P:metal ion transport"/>
    <property type="evidence" value="ECO:0007669"/>
    <property type="project" value="InterPro"/>
</dbReference>
<evidence type="ECO:0000313" key="3">
    <source>
        <dbReference type="Proteomes" id="UP000250079"/>
    </source>
</evidence>
<keyword evidence="1" id="KW-0732">Signal</keyword>
<reference evidence="2 3" key="1">
    <citation type="submission" date="2016-12" db="EMBL/GenBank/DDBJ databases">
        <authorList>
            <person name="Song W.-J."/>
            <person name="Kurnit D.M."/>
        </authorList>
    </citation>
    <scope>NUCLEOTIDE SEQUENCE [LARGE SCALE GENOMIC DNA]</scope>
    <source>
        <strain evidence="2 3">IMCC3135</strain>
    </source>
</reference>
<dbReference type="Gene3D" id="3.40.50.1980">
    <property type="entry name" value="Nitrogenase molybdenum iron protein domain"/>
    <property type="match status" value="2"/>
</dbReference>
<dbReference type="InterPro" id="IPR006127">
    <property type="entry name" value="ZnuA-like"/>
</dbReference>
<dbReference type="Pfam" id="PF01297">
    <property type="entry name" value="ZnuA"/>
    <property type="match status" value="1"/>
</dbReference>
<dbReference type="EMBL" id="CP018632">
    <property type="protein sequence ID" value="ASJ74401.1"/>
    <property type="molecule type" value="Genomic_DNA"/>
</dbReference>
<dbReference type="PANTHER" id="PTHR42953:SF2">
    <property type="entry name" value="ADHESION PROTEIN"/>
    <property type="match status" value="1"/>
</dbReference>
<keyword evidence="2" id="KW-0449">Lipoprotein</keyword>
<dbReference type="SUPFAM" id="SSF53807">
    <property type="entry name" value="Helical backbone' metal receptor"/>
    <property type="match status" value="1"/>
</dbReference>
<keyword evidence="3" id="KW-1185">Reference proteome</keyword>
<feature type="signal peptide" evidence="1">
    <location>
        <begin position="1"/>
        <end position="23"/>
    </location>
</feature>
<evidence type="ECO:0000256" key="1">
    <source>
        <dbReference type="SAM" id="SignalP"/>
    </source>
</evidence>
<dbReference type="CDD" id="cd01145">
    <property type="entry name" value="TroA_c"/>
    <property type="match status" value="1"/>
</dbReference>
<name>A0A2Z2NWH0_9GAMM</name>
<accession>A0A2Z2NWH0</accession>
<dbReference type="InterPro" id="IPR050492">
    <property type="entry name" value="Bact_metal-bind_prot9"/>
</dbReference>
<evidence type="ECO:0000313" key="2">
    <source>
        <dbReference type="EMBL" id="ASJ74401.1"/>
    </source>
</evidence>
<dbReference type="GO" id="GO:0046872">
    <property type="term" value="F:metal ion binding"/>
    <property type="evidence" value="ECO:0007669"/>
    <property type="project" value="InterPro"/>
</dbReference>
<dbReference type="AlphaFoldDB" id="A0A2Z2NWH0"/>
<gene>
    <name evidence="2" type="primary">mntA</name>
    <name evidence="2" type="ORF">IMCC3135_21620</name>
</gene>
<organism evidence="2 3">
    <name type="scientific">Granulosicoccus antarcticus IMCC3135</name>
    <dbReference type="NCBI Taxonomy" id="1192854"/>
    <lineage>
        <taxon>Bacteria</taxon>
        <taxon>Pseudomonadati</taxon>
        <taxon>Pseudomonadota</taxon>
        <taxon>Gammaproteobacteria</taxon>
        <taxon>Chromatiales</taxon>
        <taxon>Granulosicoccaceae</taxon>
        <taxon>Granulosicoccus</taxon>
    </lineage>
</organism>
<proteinExistence type="predicted"/>
<dbReference type="PANTHER" id="PTHR42953">
    <property type="entry name" value="HIGH-AFFINITY ZINC UPTAKE SYSTEM PROTEIN ZNUA-RELATED"/>
    <property type="match status" value="1"/>
</dbReference>
<feature type="chain" id="PRO_5016269667" evidence="1">
    <location>
        <begin position="24"/>
        <end position="301"/>
    </location>
</feature>
<dbReference type="RefSeq" id="WP_205737658.1">
    <property type="nucleotide sequence ID" value="NZ_CP018632.1"/>
</dbReference>
<protein>
    <submittedName>
        <fullName evidence="2">Manganese-binding lipoprotein MntA</fullName>
    </submittedName>
</protein>